<dbReference type="InterPro" id="IPR025427">
    <property type="entry name" value="DUF4160"/>
</dbReference>
<reference evidence="2" key="1">
    <citation type="submission" date="2015-09" db="EMBL/GenBank/DDBJ databases">
        <title>Complete sequence of Algoriphagus sp. M8-2.</title>
        <authorList>
            <person name="Shintani M."/>
        </authorList>
    </citation>
    <scope>NUCLEOTIDE SEQUENCE [LARGE SCALE GENOMIC DNA]</scope>
    <source>
        <strain evidence="2">M8-2</strain>
    </source>
</reference>
<evidence type="ECO:0000313" key="1">
    <source>
        <dbReference type="EMBL" id="AMQ58106.1"/>
    </source>
</evidence>
<dbReference type="AlphaFoldDB" id="A0A142ESK1"/>
<protein>
    <recommendedName>
        <fullName evidence="3">DUF4160 domain-containing protein</fullName>
    </recommendedName>
</protein>
<dbReference type="RefSeq" id="WP_067550098.1">
    <property type="nucleotide sequence ID" value="NZ_CP012836.1"/>
</dbReference>
<dbReference type="Pfam" id="PF13711">
    <property type="entry name" value="DUF4160"/>
    <property type="match status" value="1"/>
</dbReference>
<evidence type="ECO:0000313" key="2">
    <source>
        <dbReference type="Proteomes" id="UP000073816"/>
    </source>
</evidence>
<evidence type="ECO:0008006" key="3">
    <source>
        <dbReference type="Google" id="ProtNLM"/>
    </source>
</evidence>
<gene>
    <name evidence="1" type="ORF">AO498_16780</name>
</gene>
<keyword evidence="2" id="KW-1185">Reference proteome</keyword>
<proteinExistence type="predicted"/>
<dbReference type="OrthoDB" id="122670at2"/>
<dbReference type="Proteomes" id="UP000073816">
    <property type="component" value="Chromosome"/>
</dbReference>
<name>A0A142ESK1_9BACT</name>
<organism evidence="1 2">
    <name type="scientific">Algoriphagus sanaruensis</name>
    <dbReference type="NCBI Taxonomy" id="1727163"/>
    <lineage>
        <taxon>Bacteria</taxon>
        <taxon>Pseudomonadati</taxon>
        <taxon>Bacteroidota</taxon>
        <taxon>Cytophagia</taxon>
        <taxon>Cytophagales</taxon>
        <taxon>Cyclobacteriaceae</taxon>
        <taxon>Algoriphagus</taxon>
    </lineage>
</organism>
<dbReference type="STRING" id="1727163.AO498_16780"/>
<reference evidence="1 2" key="2">
    <citation type="journal article" date="2016" name="Genome Announc.">
        <title>Complete Genome Sequence of Algoriphagus sp. Strain M8-2, Isolated from a Brackish Lake.</title>
        <authorList>
            <person name="Muraguchi Y."/>
            <person name="Kushimoto K."/>
            <person name="Ohtsubo Y."/>
            <person name="Suzuki T."/>
            <person name="Dohra H."/>
            <person name="Kimbara K."/>
            <person name="Shintani M."/>
        </authorList>
    </citation>
    <scope>NUCLEOTIDE SEQUENCE [LARGE SCALE GENOMIC DNA]</scope>
    <source>
        <strain evidence="1 2">M8-2</strain>
    </source>
</reference>
<dbReference type="KEGG" id="alm:AO498_16780"/>
<dbReference type="PATRIC" id="fig|1727163.4.peg.3519"/>
<sequence>MPTILYILGWRIFFYSNEGEEPIHVHAQKGDMECKFWIDEEIMDIREAIGYNLTPKARKEIRKIIFQNFDLIVQSWKEYFKS</sequence>
<dbReference type="EMBL" id="CP012836">
    <property type="protein sequence ID" value="AMQ58106.1"/>
    <property type="molecule type" value="Genomic_DNA"/>
</dbReference>
<accession>A0A142ESK1</accession>